<evidence type="ECO:0000256" key="2">
    <source>
        <dbReference type="ARBA" id="ARBA00023125"/>
    </source>
</evidence>
<evidence type="ECO:0000313" key="7">
    <source>
        <dbReference type="Proteomes" id="UP000223606"/>
    </source>
</evidence>
<dbReference type="SUPFAM" id="SSF48008">
    <property type="entry name" value="GntR ligand-binding domain-like"/>
    <property type="match status" value="1"/>
</dbReference>
<organism evidence="6 7">
    <name type="scientific">Hartmannibacter diazotrophicus</name>
    <dbReference type="NCBI Taxonomy" id="1482074"/>
    <lineage>
        <taxon>Bacteria</taxon>
        <taxon>Pseudomonadati</taxon>
        <taxon>Pseudomonadota</taxon>
        <taxon>Alphaproteobacteria</taxon>
        <taxon>Hyphomicrobiales</taxon>
        <taxon>Pleomorphomonadaceae</taxon>
        <taxon>Hartmannibacter</taxon>
    </lineage>
</organism>
<dbReference type="PANTHER" id="PTHR43537:SF49">
    <property type="entry name" value="TRANSCRIPTIONAL REGULATORY PROTEIN"/>
    <property type="match status" value="1"/>
</dbReference>
<dbReference type="InterPro" id="IPR036390">
    <property type="entry name" value="WH_DNA-bd_sf"/>
</dbReference>
<dbReference type="Gene3D" id="1.20.120.530">
    <property type="entry name" value="GntR ligand-binding domain-like"/>
    <property type="match status" value="1"/>
</dbReference>
<evidence type="ECO:0000256" key="4">
    <source>
        <dbReference type="SAM" id="MobiDB-lite"/>
    </source>
</evidence>
<reference evidence="7" key="1">
    <citation type="submission" date="2017-09" db="EMBL/GenBank/DDBJ databases">
        <title>Genome sequence of Nannocystis excedens DSM 71.</title>
        <authorList>
            <person name="Blom J."/>
        </authorList>
    </citation>
    <scope>NUCLEOTIDE SEQUENCE [LARGE SCALE GENOMIC DNA]</scope>
    <source>
        <strain evidence="7">type strain: E19</strain>
    </source>
</reference>
<dbReference type="EMBL" id="LT960614">
    <property type="protein sequence ID" value="SON57694.1"/>
    <property type="molecule type" value="Genomic_DNA"/>
</dbReference>
<dbReference type="InterPro" id="IPR000524">
    <property type="entry name" value="Tscrpt_reg_HTH_GntR"/>
</dbReference>
<keyword evidence="3" id="KW-0804">Transcription</keyword>
<dbReference type="SMART" id="SM00895">
    <property type="entry name" value="FCD"/>
    <property type="match status" value="1"/>
</dbReference>
<sequence>MRPGAQVRRPTGSGRRAKAPDNGQTNKRRIYQALKQAIVEMDVYGTDKTIELGERQLSKEYGVSRTPVREAIAMLEYEGFVRTVPRRGVVVVRKSPDQIIEIIEAWAALEAIAARLVALNARPEEVSALRDLFTDSNVEDFGPEALGEYSRANLDFHQAIIRLSGSQTLIDLTEDLLLHVRGIRQIAIGRAERRRRSIDDHFGIIDALEKRDADRAEALSRQHTLGLTQFVEAIGQQA</sequence>
<dbReference type="Pfam" id="PF00392">
    <property type="entry name" value="GntR"/>
    <property type="match status" value="1"/>
</dbReference>
<dbReference type="GO" id="GO:0003677">
    <property type="term" value="F:DNA binding"/>
    <property type="evidence" value="ECO:0007669"/>
    <property type="project" value="UniProtKB-KW"/>
</dbReference>
<dbReference type="SMART" id="SM00345">
    <property type="entry name" value="HTH_GNTR"/>
    <property type="match status" value="1"/>
</dbReference>
<dbReference type="RefSeq" id="WP_099557909.1">
    <property type="nucleotide sequence ID" value="NZ_LT960614.1"/>
</dbReference>
<name>A0A2C9DBJ5_9HYPH</name>
<gene>
    <name evidence="6" type="primary">ydfH_9</name>
    <name evidence="6" type="ORF">HDIA_4153</name>
</gene>
<keyword evidence="2" id="KW-0238">DNA-binding</keyword>
<evidence type="ECO:0000256" key="1">
    <source>
        <dbReference type="ARBA" id="ARBA00023015"/>
    </source>
</evidence>
<dbReference type="PANTHER" id="PTHR43537">
    <property type="entry name" value="TRANSCRIPTIONAL REGULATOR, GNTR FAMILY"/>
    <property type="match status" value="1"/>
</dbReference>
<protein>
    <submittedName>
        <fullName evidence="6">Putative HTH-type transcriptional regulator YdfH</fullName>
    </submittedName>
</protein>
<accession>A0A2C9DBJ5</accession>
<feature type="region of interest" description="Disordered" evidence="4">
    <location>
        <begin position="1"/>
        <end position="26"/>
    </location>
</feature>
<dbReference type="OrthoDB" id="9028214at2"/>
<dbReference type="PROSITE" id="PS50949">
    <property type="entry name" value="HTH_GNTR"/>
    <property type="match status" value="1"/>
</dbReference>
<feature type="domain" description="HTH gntR-type" evidence="5">
    <location>
        <begin position="24"/>
        <end position="94"/>
    </location>
</feature>
<dbReference type="AlphaFoldDB" id="A0A2C9DBJ5"/>
<dbReference type="Proteomes" id="UP000223606">
    <property type="component" value="Chromosome 1"/>
</dbReference>
<dbReference type="PRINTS" id="PR00035">
    <property type="entry name" value="HTHGNTR"/>
</dbReference>
<dbReference type="InterPro" id="IPR036388">
    <property type="entry name" value="WH-like_DNA-bd_sf"/>
</dbReference>
<dbReference type="Pfam" id="PF07729">
    <property type="entry name" value="FCD"/>
    <property type="match status" value="1"/>
</dbReference>
<proteinExistence type="predicted"/>
<dbReference type="GO" id="GO:0003700">
    <property type="term" value="F:DNA-binding transcription factor activity"/>
    <property type="evidence" value="ECO:0007669"/>
    <property type="project" value="InterPro"/>
</dbReference>
<keyword evidence="1" id="KW-0805">Transcription regulation</keyword>
<dbReference type="Gene3D" id="1.10.10.10">
    <property type="entry name" value="Winged helix-like DNA-binding domain superfamily/Winged helix DNA-binding domain"/>
    <property type="match status" value="1"/>
</dbReference>
<evidence type="ECO:0000313" key="6">
    <source>
        <dbReference type="EMBL" id="SON57694.1"/>
    </source>
</evidence>
<dbReference type="InterPro" id="IPR008920">
    <property type="entry name" value="TF_FadR/GntR_C"/>
</dbReference>
<dbReference type="SUPFAM" id="SSF46785">
    <property type="entry name" value="Winged helix' DNA-binding domain"/>
    <property type="match status" value="1"/>
</dbReference>
<keyword evidence="7" id="KW-1185">Reference proteome</keyword>
<dbReference type="KEGG" id="hdi:HDIA_4153"/>
<evidence type="ECO:0000256" key="3">
    <source>
        <dbReference type="ARBA" id="ARBA00023163"/>
    </source>
</evidence>
<evidence type="ECO:0000259" key="5">
    <source>
        <dbReference type="PROSITE" id="PS50949"/>
    </source>
</evidence>
<dbReference type="InterPro" id="IPR011711">
    <property type="entry name" value="GntR_C"/>
</dbReference>